<sequence>MTHSSDTGAMTNELVQFILDSLELDQIYDSVLSYIEQRYRTELEDVTDIDLKQHIVEQRLSSSFEECGIMDMVLSIFKEVGITSRLEELENRRTVLQNEVNSVQQRIDSLVSEMTNLQINSFGRVVRLFDDRIIDLAKEDEDVELIERPVSGPTDGSVPQSSKDGWRTLQPSELLLGLTLAASQPVLCRKEKDTWFPGHISAVSYQPNSTKTPESAIYDVTLDAAPGFEPEVCQATTASLAMAVSALELKQKYPVGARVVSIYRDDGGGIGYYSGLIAEPPSERNNHRYLLFFDDGYTQYSPPNEIYRICHQSKENWKEATEGSQGFIKRYLAQYPQVSRN</sequence>
<keyword evidence="4" id="KW-1185">Reference proteome</keyword>
<dbReference type="OrthoDB" id="5792673at2759"/>
<gene>
    <name evidence="3" type="ORF">FBUS_09216</name>
</gene>
<evidence type="ECO:0000313" key="3">
    <source>
        <dbReference type="EMBL" id="KAA0195610.1"/>
    </source>
</evidence>
<accession>A0A8E0RYL5</accession>
<comment type="caution">
    <text evidence="3">The sequence shown here is derived from an EMBL/GenBank/DDBJ whole genome shotgun (WGS) entry which is preliminary data.</text>
</comment>
<reference evidence="3" key="1">
    <citation type="submission" date="2019-05" db="EMBL/GenBank/DDBJ databases">
        <title>Annotation for the trematode Fasciolopsis buski.</title>
        <authorList>
            <person name="Choi Y.-J."/>
        </authorList>
    </citation>
    <scope>NUCLEOTIDE SEQUENCE</scope>
    <source>
        <strain evidence="3">HT</strain>
        <tissue evidence="3">Whole worm</tissue>
    </source>
</reference>
<evidence type="ECO:0000313" key="4">
    <source>
        <dbReference type="Proteomes" id="UP000728185"/>
    </source>
</evidence>
<dbReference type="Gene3D" id="2.30.30.140">
    <property type="match status" value="1"/>
</dbReference>
<keyword evidence="1" id="KW-0175">Coiled coil</keyword>
<dbReference type="AlphaFoldDB" id="A0A8E0RYL5"/>
<evidence type="ECO:0000256" key="1">
    <source>
        <dbReference type="SAM" id="Coils"/>
    </source>
</evidence>
<name>A0A8E0RYL5_9TREM</name>
<evidence type="ECO:0000259" key="2">
    <source>
        <dbReference type="Pfam" id="PF18359"/>
    </source>
</evidence>
<organism evidence="3 4">
    <name type="scientific">Fasciolopsis buskii</name>
    <dbReference type="NCBI Taxonomy" id="27845"/>
    <lineage>
        <taxon>Eukaryota</taxon>
        <taxon>Metazoa</taxon>
        <taxon>Spiralia</taxon>
        <taxon>Lophotrochozoa</taxon>
        <taxon>Platyhelminthes</taxon>
        <taxon>Trematoda</taxon>
        <taxon>Digenea</taxon>
        <taxon>Plagiorchiida</taxon>
        <taxon>Echinostomata</taxon>
        <taxon>Echinostomatoidea</taxon>
        <taxon>Fasciolidae</taxon>
        <taxon>Fasciolopsis</taxon>
    </lineage>
</organism>
<protein>
    <submittedName>
        <fullName evidence="3">Histone-lysine N-methyltransferase SETDB</fullName>
    </submittedName>
</protein>
<feature type="coiled-coil region" evidence="1">
    <location>
        <begin position="79"/>
        <end position="120"/>
    </location>
</feature>
<dbReference type="InterPro" id="IPR041291">
    <property type="entry name" value="TUDOR_5"/>
</dbReference>
<feature type="domain" description="Histone methyltransferase Tudor" evidence="2">
    <location>
        <begin position="253"/>
        <end position="302"/>
    </location>
</feature>
<dbReference type="EMBL" id="LUCM01003575">
    <property type="protein sequence ID" value="KAA0195610.1"/>
    <property type="molecule type" value="Genomic_DNA"/>
</dbReference>
<dbReference type="Pfam" id="PF18359">
    <property type="entry name" value="Tudor_5"/>
    <property type="match status" value="1"/>
</dbReference>
<dbReference type="Proteomes" id="UP000728185">
    <property type="component" value="Unassembled WGS sequence"/>
</dbReference>
<proteinExistence type="predicted"/>